<comment type="caution">
    <text evidence="1">The sequence shown here is derived from an EMBL/GenBank/DDBJ whole genome shotgun (WGS) entry which is preliminary data.</text>
</comment>
<name>A0AAW2UHS1_9LAMI</name>
<proteinExistence type="predicted"/>
<reference evidence="1" key="2">
    <citation type="journal article" date="2024" name="Plant">
        <title>Genomic evolution and insights into agronomic trait innovations of Sesamum species.</title>
        <authorList>
            <person name="Miao H."/>
            <person name="Wang L."/>
            <person name="Qu L."/>
            <person name="Liu H."/>
            <person name="Sun Y."/>
            <person name="Le M."/>
            <person name="Wang Q."/>
            <person name="Wei S."/>
            <person name="Zheng Y."/>
            <person name="Lin W."/>
            <person name="Duan Y."/>
            <person name="Cao H."/>
            <person name="Xiong S."/>
            <person name="Wang X."/>
            <person name="Wei L."/>
            <person name="Li C."/>
            <person name="Ma Q."/>
            <person name="Ju M."/>
            <person name="Zhao R."/>
            <person name="Li G."/>
            <person name="Mu C."/>
            <person name="Tian Q."/>
            <person name="Mei H."/>
            <person name="Zhang T."/>
            <person name="Gao T."/>
            <person name="Zhang H."/>
        </authorList>
    </citation>
    <scope>NUCLEOTIDE SEQUENCE</scope>
    <source>
        <strain evidence="1">KEN1</strain>
    </source>
</reference>
<dbReference type="EMBL" id="JACGWN010000012">
    <property type="protein sequence ID" value="KAL0416348.1"/>
    <property type="molecule type" value="Genomic_DNA"/>
</dbReference>
<evidence type="ECO:0000313" key="1">
    <source>
        <dbReference type="EMBL" id="KAL0416348.1"/>
    </source>
</evidence>
<sequence length="149" mass="16584">MELGVSSHSGPGIYVYYLRPCCAELLDIGTSYPIRATTVAIAFPSTTHLQAHRRYRCHVMTGDGFSSWNSPSSLHTPTAPDKAYDDHIKDTVISRTNLGYSHRVHVTAVISQVRGLLSYYRSRGLESYRPSLQGFHITIPASHFSRADT</sequence>
<protein>
    <submittedName>
        <fullName evidence="1">Uncharacterized protein</fullName>
    </submittedName>
</protein>
<organism evidence="1">
    <name type="scientific">Sesamum latifolium</name>
    <dbReference type="NCBI Taxonomy" id="2727402"/>
    <lineage>
        <taxon>Eukaryota</taxon>
        <taxon>Viridiplantae</taxon>
        <taxon>Streptophyta</taxon>
        <taxon>Embryophyta</taxon>
        <taxon>Tracheophyta</taxon>
        <taxon>Spermatophyta</taxon>
        <taxon>Magnoliopsida</taxon>
        <taxon>eudicotyledons</taxon>
        <taxon>Gunneridae</taxon>
        <taxon>Pentapetalae</taxon>
        <taxon>asterids</taxon>
        <taxon>lamiids</taxon>
        <taxon>Lamiales</taxon>
        <taxon>Pedaliaceae</taxon>
        <taxon>Sesamum</taxon>
    </lineage>
</organism>
<accession>A0AAW2UHS1</accession>
<dbReference type="AlphaFoldDB" id="A0AAW2UHS1"/>
<gene>
    <name evidence="1" type="ORF">Slati_3466700</name>
</gene>
<reference evidence="1" key="1">
    <citation type="submission" date="2020-06" db="EMBL/GenBank/DDBJ databases">
        <authorList>
            <person name="Li T."/>
            <person name="Hu X."/>
            <person name="Zhang T."/>
            <person name="Song X."/>
            <person name="Zhang H."/>
            <person name="Dai N."/>
            <person name="Sheng W."/>
            <person name="Hou X."/>
            <person name="Wei L."/>
        </authorList>
    </citation>
    <scope>NUCLEOTIDE SEQUENCE</scope>
    <source>
        <strain evidence="1">KEN1</strain>
        <tissue evidence="1">Leaf</tissue>
    </source>
</reference>